<evidence type="ECO:0000313" key="4">
    <source>
        <dbReference type="EMBL" id="CAH2355133.1"/>
    </source>
</evidence>
<feature type="region of interest" description="Disordered" evidence="2">
    <location>
        <begin position="1"/>
        <end position="23"/>
    </location>
</feature>
<keyword evidence="5" id="KW-1185">Reference proteome</keyword>
<proteinExistence type="predicted"/>
<evidence type="ECO:0000256" key="3">
    <source>
        <dbReference type="SAM" id="Phobius"/>
    </source>
</evidence>
<dbReference type="OrthoDB" id="3260408at2759"/>
<feature type="region of interest" description="Disordered" evidence="2">
    <location>
        <begin position="410"/>
        <end position="431"/>
    </location>
</feature>
<evidence type="ECO:0000313" key="5">
    <source>
        <dbReference type="Proteomes" id="UP000837801"/>
    </source>
</evidence>
<keyword evidence="3" id="KW-0472">Membrane</keyword>
<feature type="compositionally biased region" description="Basic and acidic residues" evidence="2">
    <location>
        <begin position="721"/>
        <end position="739"/>
    </location>
</feature>
<feature type="coiled-coil region" evidence="1">
    <location>
        <begin position="341"/>
        <end position="375"/>
    </location>
</feature>
<feature type="region of interest" description="Disordered" evidence="2">
    <location>
        <begin position="721"/>
        <end position="796"/>
    </location>
</feature>
<organism evidence="4 5">
    <name type="scientific">[Candida] railenensis</name>
    <dbReference type="NCBI Taxonomy" id="45579"/>
    <lineage>
        <taxon>Eukaryota</taxon>
        <taxon>Fungi</taxon>
        <taxon>Dikarya</taxon>
        <taxon>Ascomycota</taxon>
        <taxon>Saccharomycotina</taxon>
        <taxon>Pichiomycetes</taxon>
        <taxon>Debaryomycetaceae</taxon>
        <taxon>Kurtzmaniella</taxon>
    </lineage>
</organism>
<sequence length="796" mass="92217">MSQAKKDTRIPPSPASVTNSKHGKVVTGSADAIAAKRGKKGSCFRFLWTLFLLVSVPTSIIWYGYYLSGSVCPIKEGETFPWTNPEIQSIPAAVNHASCYGLHHYVYPTYSEHISPFLAEKVEPKWAEFDSKFEISSKLNQVKATTSDWIVKIEDVDSKFQIVSKTKTFAANFGSIVSSQSSKIWNLTQFYIQKLELNAKLIELKEKKLVEKYYLIISNYIGIKYKILYLNLSYQSQVLKAKYFTPNYEKVKVAYLNPVYVKLHQYIHLSKVDVFVAYLENLFEILYAKGSDIYERKLQTKHHFLRDELYTLLKFQPASAIESDSKLAGEDVIEVVKEVLNEEVGEKFEDALEKVEEVEEKLEEAKADYAEEQVVEVEVDDTEDETEDSDDSDEPITVRVTSTITVVGGEATSTDESGLESKVADSEVGSPAQQQIDEELKYWKSKVNKTCESAWKSLDTDVQEFTHNLIENEIKKEISDRFTKIQQVNYESYKVMSKYISYIDKDTVKMKEQEKIIRSQEDEGDDGNIYIVRQDMRDEISKSKEYVLDEVKEIKSILTEYNSKLLKEYYAKAQEVIDVLESFADLTISEFSTRLHTLLSIIEQEYSDENIDDWAAWKEFHKIKETIFNTRDEIFNYFYQYKSNYLFENEDTSAIKVPNGFVEWEEYLRNIHFTANWLIKENVDYLAIVRAQANVAYQLRTATEFDLEALFEKRLKEEKEELEREEARTKQEELEAKESEAEESADESEDDESEEVESDPQEPEIAEEVVEVDEAKETEDGNIDQELDDEEEEELE</sequence>
<evidence type="ECO:0000256" key="2">
    <source>
        <dbReference type="SAM" id="MobiDB-lite"/>
    </source>
</evidence>
<dbReference type="EMBL" id="CAKXYY010000022">
    <property type="protein sequence ID" value="CAH2355133.1"/>
    <property type="molecule type" value="Genomic_DNA"/>
</dbReference>
<comment type="caution">
    <text evidence="4">The sequence shown here is derived from an EMBL/GenBank/DDBJ whole genome shotgun (WGS) entry which is preliminary data.</text>
</comment>
<dbReference type="AlphaFoldDB" id="A0A9P0VZL3"/>
<gene>
    <name evidence="4" type="ORF">CLIB1423_22S00496</name>
</gene>
<keyword evidence="3" id="KW-1133">Transmembrane helix</keyword>
<keyword evidence="3" id="KW-0812">Transmembrane</keyword>
<evidence type="ECO:0000256" key="1">
    <source>
        <dbReference type="SAM" id="Coils"/>
    </source>
</evidence>
<accession>A0A9P0VZL3</accession>
<dbReference type="Proteomes" id="UP000837801">
    <property type="component" value="Unassembled WGS sequence"/>
</dbReference>
<feature type="compositionally biased region" description="Acidic residues" evidence="2">
    <location>
        <begin position="780"/>
        <end position="796"/>
    </location>
</feature>
<protein>
    <recommendedName>
        <fullName evidence="6">Outer spore wall assembly protein SHE10</fullName>
    </recommendedName>
</protein>
<name>A0A9P0VZL3_9ASCO</name>
<evidence type="ECO:0008006" key="6">
    <source>
        <dbReference type="Google" id="ProtNLM"/>
    </source>
</evidence>
<keyword evidence="1" id="KW-0175">Coiled coil</keyword>
<feature type="transmembrane region" description="Helical" evidence="3">
    <location>
        <begin position="46"/>
        <end position="65"/>
    </location>
</feature>
<feature type="compositionally biased region" description="Acidic residues" evidence="2">
    <location>
        <begin position="740"/>
        <end position="772"/>
    </location>
</feature>
<reference evidence="4" key="1">
    <citation type="submission" date="2022-03" db="EMBL/GenBank/DDBJ databases">
        <authorList>
            <person name="Legras J.-L."/>
            <person name="Devillers H."/>
            <person name="Grondin C."/>
        </authorList>
    </citation>
    <scope>NUCLEOTIDE SEQUENCE</scope>
    <source>
        <strain evidence="4">CLIB 1423</strain>
    </source>
</reference>